<dbReference type="GO" id="GO:0032259">
    <property type="term" value="P:methylation"/>
    <property type="evidence" value="ECO:0007669"/>
    <property type="project" value="UniProtKB-KW"/>
</dbReference>
<dbReference type="AlphaFoldDB" id="A0A1G7ZHU6"/>
<evidence type="ECO:0000313" key="3">
    <source>
        <dbReference type="Proteomes" id="UP000199045"/>
    </source>
</evidence>
<sequence length="213" mass="24236">MGNTSGGTEFWESAFTEKQEMWGFEPAKSAILTSDFFTGKAVKNVFIPGIGYGRNAQIFRDKGMTVTGIEISKTAVEMAQKHYGSDITIYHGSVTDMPFDDCRYDGIFCYALIHLLDENERIKLIRDCYNQLSDNGYMVFAVISKQAHTYGQGQFISKDRYEMFGGVKLFFYDEASIHAEFDHAGLFEITEVSENFPFFLVKCRKESEGTIKR</sequence>
<keyword evidence="2" id="KW-0489">Methyltransferase</keyword>
<dbReference type="Proteomes" id="UP000199045">
    <property type="component" value="Unassembled WGS sequence"/>
</dbReference>
<protein>
    <submittedName>
        <fullName evidence="2">Methyltransferase domain-containing protein</fullName>
    </submittedName>
</protein>
<gene>
    <name evidence="2" type="ORF">SAMN04488121_108278</name>
</gene>
<feature type="domain" description="Methyltransferase type 11" evidence="1">
    <location>
        <begin position="49"/>
        <end position="140"/>
    </location>
</feature>
<dbReference type="InterPro" id="IPR013216">
    <property type="entry name" value="Methyltransf_11"/>
</dbReference>
<name>A0A1G7ZHU6_CHIFI</name>
<dbReference type="InterPro" id="IPR029063">
    <property type="entry name" value="SAM-dependent_MTases_sf"/>
</dbReference>
<reference evidence="2 3" key="1">
    <citation type="submission" date="2016-10" db="EMBL/GenBank/DDBJ databases">
        <authorList>
            <person name="de Groot N.N."/>
        </authorList>
    </citation>
    <scope>NUCLEOTIDE SEQUENCE [LARGE SCALE GENOMIC DNA]</scope>
    <source>
        <strain evidence="2 3">DSM 527</strain>
    </source>
</reference>
<dbReference type="Gene3D" id="3.40.50.150">
    <property type="entry name" value="Vaccinia Virus protein VP39"/>
    <property type="match status" value="1"/>
</dbReference>
<dbReference type="STRING" id="104663.SAMN04488121_108278"/>
<proteinExistence type="predicted"/>
<organism evidence="2 3">
    <name type="scientific">Chitinophaga filiformis</name>
    <name type="common">Myxococcus filiformis</name>
    <name type="synonym">Flexibacter filiformis</name>
    <dbReference type="NCBI Taxonomy" id="104663"/>
    <lineage>
        <taxon>Bacteria</taxon>
        <taxon>Pseudomonadati</taxon>
        <taxon>Bacteroidota</taxon>
        <taxon>Chitinophagia</taxon>
        <taxon>Chitinophagales</taxon>
        <taxon>Chitinophagaceae</taxon>
        <taxon>Chitinophaga</taxon>
    </lineage>
</organism>
<evidence type="ECO:0000259" key="1">
    <source>
        <dbReference type="Pfam" id="PF08241"/>
    </source>
</evidence>
<evidence type="ECO:0000313" key="2">
    <source>
        <dbReference type="EMBL" id="SDH08303.1"/>
    </source>
</evidence>
<dbReference type="SUPFAM" id="SSF53335">
    <property type="entry name" value="S-adenosyl-L-methionine-dependent methyltransferases"/>
    <property type="match status" value="1"/>
</dbReference>
<dbReference type="GO" id="GO:0008757">
    <property type="term" value="F:S-adenosylmethionine-dependent methyltransferase activity"/>
    <property type="evidence" value="ECO:0007669"/>
    <property type="project" value="InterPro"/>
</dbReference>
<dbReference type="OrthoDB" id="703529at2"/>
<dbReference type="EMBL" id="FNBN01000008">
    <property type="protein sequence ID" value="SDH08303.1"/>
    <property type="molecule type" value="Genomic_DNA"/>
</dbReference>
<dbReference type="CDD" id="cd02440">
    <property type="entry name" value="AdoMet_MTases"/>
    <property type="match status" value="1"/>
</dbReference>
<dbReference type="RefSeq" id="WP_089836599.1">
    <property type="nucleotide sequence ID" value="NZ_FNBN01000008.1"/>
</dbReference>
<keyword evidence="2" id="KW-0808">Transferase</keyword>
<dbReference type="Pfam" id="PF08241">
    <property type="entry name" value="Methyltransf_11"/>
    <property type="match status" value="1"/>
</dbReference>
<accession>A0A1G7ZHU6</accession>